<sequence length="470" mass="50183">MSTKGASLAEGKRKKEIVHAYVLLFAMCIVAAALTFVIPTGAYQRIKVDGRSLVVPDSYAPTKSTPVKLFGLFNSVSKGWLQAADIIFLVFMVGAAIKVIEDTGVIDKVLIKSMSHLRGKEELIVILVSIILSVMGATGTFSTANIAIVPIALAFSKRLGYDRLLAFGLAYLAVNAGFSAGEVNIFTTALAQNIAELPRFSGMGVRIFEHVLFLAVYFFFMIRYMRRIKKDPSLSIAPFDPEEETLDPSVLSNPKLTPQQIMAGLVLVGGFAWLIYGATVKQMSTTQLTTVFFFMAVFGGLLGGLGINGTAKSFAKGLQGIAAGAFIVGMAKAISVVMVDGGIIDSVVFYLTFPIKAVGNVIGANIMFLFNLVFNLLISSGSGQAVAVMPIMTPLADLTGITRQVAVETYKLGDGLSNIVVPTAGAMMACLGIAKVPYGKYLKWVMPYFLVTAVIGVVLVTILQGFSWQG</sequence>
<evidence type="ECO:0000256" key="6">
    <source>
        <dbReference type="SAM" id="Phobius"/>
    </source>
</evidence>
<dbReference type="EMBL" id="VSSQ01000054">
    <property type="protein sequence ID" value="MPL70657.1"/>
    <property type="molecule type" value="Genomic_DNA"/>
</dbReference>
<evidence type="ECO:0000256" key="2">
    <source>
        <dbReference type="ARBA" id="ARBA00022475"/>
    </source>
</evidence>
<feature type="transmembrane region" description="Helical" evidence="6">
    <location>
        <begin position="323"/>
        <end position="351"/>
    </location>
</feature>
<evidence type="ECO:0000256" key="5">
    <source>
        <dbReference type="ARBA" id="ARBA00023136"/>
    </source>
</evidence>
<keyword evidence="3 6" id="KW-0812">Transmembrane</keyword>
<feature type="transmembrane region" description="Helical" evidence="6">
    <location>
        <begin position="291"/>
        <end position="311"/>
    </location>
</feature>
<dbReference type="GO" id="GO:0005886">
    <property type="term" value="C:plasma membrane"/>
    <property type="evidence" value="ECO:0007669"/>
    <property type="project" value="UniProtKB-SubCell"/>
</dbReference>
<feature type="transmembrane region" description="Helical" evidence="6">
    <location>
        <begin position="21"/>
        <end position="43"/>
    </location>
</feature>
<evidence type="ECO:0000256" key="1">
    <source>
        <dbReference type="ARBA" id="ARBA00004651"/>
    </source>
</evidence>
<name>A0A644TW52_9ZZZZ</name>
<organism evidence="7">
    <name type="scientific">bioreactor metagenome</name>
    <dbReference type="NCBI Taxonomy" id="1076179"/>
    <lineage>
        <taxon>unclassified sequences</taxon>
        <taxon>metagenomes</taxon>
        <taxon>ecological metagenomes</taxon>
    </lineage>
</organism>
<feature type="transmembrane region" description="Helical" evidence="6">
    <location>
        <begin position="445"/>
        <end position="466"/>
    </location>
</feature>
<feature type="transmembrane region" description="Helical" evidence="6">
    <location>
        <begin position="261"/>
        <end position="279"/>
    </location>
</feature>
<evidence type="ECO:0000256" key="4">
    <source>
        <dbReference type="ARBA" id="ARBA00022989"/>
    </source>
</evidence>
<feature type="transmembrane region" description="Helical" evidence="6">
    <location>
        <begin position="207"/>
        <end position="225"/>
    </location>
</feature>
<evidence type="ECO:0000256" key="3">
    <source>
        <dbReference type="ARBA" id="ARBA00022692"/>
    </source>
</evidence>
<feature type="transmembrane region" description="Helical" evidence="6">
    <location>
        <begin position="122"/>
        <end position="155"/>
    </location>
</feature>
<comment type="subcellular location">
    <subcellularLocation>
        <location evidence="1">Cell membrane</location>
        <topology evidence="1">Multi-pass membrane protein</topology>
    </subcellularLocation>
</comment>
<dbReference type="PANTHER" id="PTHR43652">
    <property type="entry name" value="BASIC AMINO ACID ANTIPORTER YFCC-RELATED"/>
    <property type="match status" value="1"/>
</dbReference>
<dbReference type="InterPro" id="IPR018385">
    <property type="entry name" value="C4_dicarb_anaerob_car-like"/>
</dbReference>
<feature type="transmembrane region" description="Helical" evidence="6">
    <location>
        <begin position="357"/>
        <end position="378"/>
    </location>
</feature>
<dbReference type="PANTHER" id="PTHR43652:SF2">
    <property type="entry name" value="BASIC AMINO ACID ANTIPORTER YFCC-RELATED"/>
    <property type="match status" value="1"/>
</dbReference>
<gene>
    <name evidence="7" type="ORF">SDC9_16416</name>
</gene>
<evidence type="ECO:0008006" key="8">
    <source>
        <dbReference type="Google" id="ProtNLM"/>
    </source>
</evidence>
<keyword evidence="5 6" id="KW-0472">Membrane</keyword>
<dbReference type="Pfam" id="PF03606">
    <property type="entry name" value="DcuC"/>
    <property type="match status" value="1"/>
</dbReference>
<accession>A0A644TW52</accession>
<feature type="transmembrane region" description="Helical" evidence="6">
    <location>
        <begin position="419"/>
        <end position="438"/>
    </location>
</feature>
<keyword evidence="2" id="KW-1003">Cell membrane</keyword>
<keyword evidence="4 6" id="KW-1133">Transmembrane helix</keyword>
<dbReference type="InterPro" id="IPR051679">
    <property type="entry name" value="DASS-Related_Transporters"/>
</dbReference>
<protein>
    <recommendedName>
        <fullName evidence="8">C4-dicarboxylate anaerobic carrier</fullName>
    </recommendedName>
</protein>
<feature type="transmembrane region" description="Helical" evidence="6">
    <location>
        <begin position="80"/>
        <end position="101"/>
    </location>
</feature>
<comment type="caution">
    <text evidence="7">The sequence shown here is derived from an EMBL/GenBank/DDBJ whole genome shotgun (WGS) entry which is preliminary data.</text>
</comment>
<evidence type="ECO:0000313" key="7">
    <source>
        <dbReference type="EMBL" id="MPL70657.1"/>
    </source>
</evidence>
<proteinExistence type="predicted"/>
<reference evidence="7" key="1">
    <citation type="submission" date="2019-08" db="EMBL/GenBank/DDBJ databases">
        <authorList>
            <person name="Kucharzyk K."/>
            <person name="Murdoch R.W."/>
            <person name="Higgins S."/>
            <person name="Loffler F."/>
        </authorList>
    </citation>
    <scope>NUCLEOTIDE SEQUENCE</scope>
</reference>
<dbReference type="AlphaFoldDB" id="A0A644TW52"/>